<evidence type="ECO:0000256" key="3">
    <source>
        <dbReference type="ARBA" id="ARBA00022512"/>
    </source>
</evidence>
<feature type="active site" evidence="8">
    <location>
        <position position="253"/>
    </location>
</feature>
<dbReference type="OrthoDB" id="187139at2759"/>
<feature type="signal peptide" evidence="10">
    <location>
        <begin position="1"/>
        <end position="24"/>
    </location>
</feature>
<keyword evidence="7" id="KW-0961">Cell wall biogenesis/degradation</keyword>
<keyword evidence="10" id="KW-0732">Signal</keyword>
<evidence type="ECO:0000256" key="1">
    <source>
        <dbReference type="ARBA" id="ARBA00004191"/>
    </source>
</evidence>
<gene>
    <name evidence="11" type="ORF">SHERM_23064</name>
</gene>
<comment type="caution">
    <text evidence="11">The sequence shown here is derived from an EMBL/GenBank/DDBJ whole genome shotgun (WGS) entry which is preliminary data.</text>
</comment>
<dbReference type="PANTHER" id="PTHR31375">
    <property type="match status" value="1"/>
</dbReference>
<feature type="chain" id="PRO_5040359270" evidence="10">
    <location>
        <begin position="25"/>
        <end position="409"/>
    </location>
</feature>
<evidence type="ECO:0000256" key="9">
    <source>
        <dbReference type="RuleBase" id="RU361169"/>
    </source>
</evidence>
<evidence type="ECO:0000313" key="11">
    <source>
        <dbReference type="EMBL" id="CAA0827369.1"/>
    </source>
</evidence>
<dbReference type="GO" id="GO:0005975">
    <property type="term" value="P:carbohydrate metabolic process"/>
    <property type="evidence" value="ECO:0007669"/>
    <property type="project" value="InterPro"/>
</dbReference>
<dbReference type="InterPro" id="IPR011050">
    <property type="entry name" value="Pectin_lyase_fold/virulence"/>
</dbReference>
<dbReference type="EMBL" id="CACSLK010027751">
    <property type="protein sequence ID" value="CAA0827369.1"/>
    <property type="molecule type" value="Genomic_DNA"/>
</dbReference>
<comment type="subcellular location">
    <subcellularLocation>
        <location evidence="1">Secreted</location>
        <location evidence="1">Cell wall</location>
    </subcellularLocation>
</comment>
<name>A0A9N7NBE2_STRHE</name>
<dbReference type="Gene3D" id="2.160.20.10">
    <property type="entry name" value="Single-stranded right-handed beta-helix, Pectin lyase-like"/>
    <property type="match status" value="1"/>
</dbReference>
<keyword evidence="6 9" id="KW-0326">Glycosidase</keyword>
<evidence type="ECO:0000256" key="4">
    <source>
        <dbReference type="ARBA" id="ARBA00022525"/>
    </source>
</evidence>
<dbReference type="InterPro" id="IPR000743">
    <property type="entry name" value="Glyco_hydro_28"/>
</dbReference>
<dbReference type="Proteomes" id="UP001153555">
    <property type="component" value="Unassembled WGS sequence"/>
</dbReference>
<protein>
    <submittedName>
        <fullName evidence="11">Pectin lyase-like superfamily protein</fullName>
    </submittedName>
</protein>
<evidence type="ECO:0000256" key="8">
    <source>
        <dbReference type="PROSITE-ProRule" id="PRU10052"/>
    </source>
</evidence>
<keyword evidence="4" id="KW-0964">Secreted</keyword>
<dbReference type="GO" id="GO:0016829">
    <property type="term" value="F:lyase activity"/>
    <property type="evidence" value="ECO:0007669"/>
    <property type="project" value="UniProtKB-KW"/>
</dbReference>
<evidence type="ECO:0000313" key="12">
    <source>
        <dbReference type="Proteomes" id="UP001153555"/>
    </source>
</evidence>
<dbReference type="InterPro" id="IPR006626">
    <property type="entry name" value="PbH1"/>
</dbReference>
<evidence type="ECO:0000256" key="7">
    <source>
        <dbReference type="ARBA" id="ARBA00023316"/>
    </source>
</evidence>
<evidence type="ECO:0000256" key="5">
    <source>
        <dbReference type="ARBA" id="ARBA00022801"/>
    </source>
</evidence>
<evidence type="ECO:0000256" key="6">
    <source>
        <dbReference type="ARBA" id="ARBA00023295"/>
    </source>
</evidence>
<dbReference type="GO" id="GO:0004650">
    <property type="term" value="F:polygalacturonase activity"/>
    <property type="evidence" value="ECO:0007669"/>
    <property type="project" value="InterPro"/>
</dbReference>
<organism evidence="11 12">
    <name type="scientific">Striga hermonthica</name>
    <name type="common">Purple witchweed</name>
    <name type="synonym">Buchnera hermonthica</name>
    <dbReference type="NCBI Taxonomy" id="68872"/>
    <lineage>
        <taxon>Eukaryota</taxon>
        <taxon>Viridiplantae</taxon>
        <taxon>Streptophyta</taxon>
        <taxon>Embryophyta</taxon>
        <taxon>Tracheophyta</taxon>
        <taxon>Spermatophyta</taxon>
        <taxon>Magnoliopsida</taxon>
        <taxon>eudicotyledons</taxon>
        <taxon>Gunneridae</taxon>
        <taxon>Pentapetalae</taxon>
        <taxon>asterids</taxon>
        <taxon>lamiids</taxon>
        <taxon>Lamiales</taxon>
        <taxon>Orobanchaceae</taxon>
        <taxon>Buchnereae</taxon>
        <taxon>Striga</taxon>
    </lineage>
</organism>
<dbReference type="GO" id="GO:0071555">
    <property type="term" value="P:cell wall organization"/>
    <property type="evidence" value="ECO:0007669"/>
    <property type="project" value="UniProtKB-KW"/>
</dbReference>
<comment type="similarity">
    <text evidence="2 9">Belongs to the glycosyl hydrolase 28 family.</text>
</comment>
<dbReference type="SUPFAM" id="SSF51126">
    <property type="entry name" value="Pectin lyase-like"/>
    <property type="match status" value="1"/>
</dbReference>
<dbReference type="InterPro" id="IPR012334">
    <property type="entry name" value="Pectin_lyas_fold"/>
</dbReference>
<evidence type="ECO:0000256" key="10">
    <source>
        <dbReference type="SAM" id="SignalP"/>
    </source>
</evidence>
<dbReference type="FunFam" id="2.160.20.10:FF:000004">
    <property type="entry name" value="Pectin lyase-like superfamily protein"/>
    <property type="match status" value="1"/>
</dbReference>
<proteinExistence type="inferred from homology"/>
<accession>A0A9N7NBE2</accession>
<dbReference type="SMART" id="SM00710">
    <property type="entry name" value="PbH1"/>
    <property type="match status" value="5"/>
</dbReference>
<dbReference type="Pfam" id="PF00295">
    <property type="entry name" value="Glyco_hydro_28"/>
    <property type="match status" value="1"/>
</dbReference>
<keyword evidence="12" id="KW-1185">Reference proteome</keyword>
<dbReference type="PROSITE" id="PS00502">
    <property type="entry name" value="POLYGALACTURONASE"/>
    <property type="match status" value="1"/>
</dbReference>
<evidence type="ECO:0000256" key="2">
    <source>
        <dbReference type="ARBA" id="ARBA00008834"/>
    </source>
</evidence>
<reference evidence="11" key="1">
    <citation type="submission" date="2019-12" db="EMBL/GenBank/DDBJ databases">
        <authorList>
            <person name="Scholes J."/>
        </authorList>
    </citation>
    <scope>NUCLEOTIDE SEQUENCE</scope>
</reference>
<keyword evidence="5 9" id="KW-0378">Hydrolase</keyword>
<dbReference type="AlphaFoldDB" id="A0A9N7NBE2"/>
<keyword evidence="3" id="KW-0134">Cell wall</keyword>
<sequence length="409" mass="43251">MDSSYSSILFLLIILFIWIHTSISSRLLVCAQSSSSSNNFSITDYGAVPDGKTDSSKAFESAWQKACQLDEGAVLVPTGTFFLSKADFNGPCNGQTLFEHRGTVIASDEPTLGSRDSWIAFTYVDSLTLVGDGTFDGNGANSWSHCHGIVGCKQIPPYTLKVSYAKNVLIGRGLRFVDSKAFHVFIYASNNVRVEHVHISAPGDSPNTDGVHIALSNNTRITDSIIETGDDCVSIGDGCSGVNVTGVWCGPGHGISIGSLGKYEGEGNVAEVTLKNCTFDGTENGVRIKTWAQSLSSSVVSGVTVEEIVVKGASNPIIIDQFYCPGETCAPGWESSIQIKGVKFAGVKGMSATEASVSLNCSKSHPCEDIEFFGLNLTYANGQPSVALCANADGKFDGLSAQVPSRCST</sequence>
<keyword evidence="11" id="KW-0456">Lyase</keyword>